<feature type="region of interest" description="Disordered" evidence="1">
    <location>
        <begin position="49"/>
        <end position="79"/>
    </location>
</feature>
<feature type="compositionally biased region" description="Polar residues" evidence="1">
    <location>
        <begin position="54"/>
        <end position="68"/>
    </location>
</feature>
<accession>A0ABS5V6F0</accession>
<keyword evidence="3" id="KW-1185">Reference proteome</keyword>
<reference evidence="2 3" key="1">
    <citation type="submission" date="2021-05" db="EMBL/GenBank/DDBJ databases">
        <title>Shewanella sp. JM162201.</title>
        <authorList>
            <person name="Xu S."/>
            <person name="Li A."/>
        </authorList>
    </citation>
    <scope>NUCLEOTIDE SEQUENCE [LARGE SCALE GENOMIC DNA]</scope>
    <source>
        <strain evidence="2 3">JM162201</strain>
    </source>
</reference>
<organism evidence="2 3">
    <name type="scientific">Shewanella jiangmenensis</name>
    <dbReference type="NCBI Taxonomy" id="2837387"/>
    <lineage>
        <taxon>Bacteria</taxon>
        <taxon>Pseudomonadati</taxon>
        <taxon>Pseudomonadota</taxon>
        <taxon>Gammaproteobacteria</taxon>
        <taxon>Alteromonadales</taxon>
        <taxon>Shewanellaceae</taxon>
        <taxon>Shewanella</taxon>
    </lineage>
</organism>
<evidence type="ECO:0000313" key="3">
    <source>
        <dbReference type="Proteomes" id="UP001195903"/>
    </source>
</evidence>
<name>A0ABS5V6F0_9GAMM</name>
<sequence>MIKRRITAFWITPLLASLILGGCGDKNAAHALWQDYEQRLERVLDAKLDDEASDTQASDTEVSETQAGDTEASEEPVKERGLPTNLLTKTDEFRLTEKFRLPEKVSPTLRLEDGSGNIGILELNAIRSCRLGELIAAHNSSLGKVAQPSVWLNYQLDFIHSAPQCIASLTDGELKEKLSLTLSNKKAQARAYFIEFLNTEPVIRKALFAGQQSLDADTPLAGLSELTLALETLLFIRRTIEAGEFEALTPDKLTRLDEALRTLSRNPMLGRYIQGMNTHLTALSDLNGFLAKQDGMHCKPGHNPARQEILLNILMKYFIGKIQPYIGAYSETQFKIGRVVIELFDGTAYESQLEFYFGDDNAMAKLKQQLKEHVAIWQTLQQSCALEIKPGSAGRARSQ</sequence>
<dbReference type="Pfam" id="PF11279">
    <property type="entry name" value="DUF3080"/>
    <property type="match status" value="1"/>
</dbReference>
<evidence type="ECO:0000256" key="1">
    <source>
        <dbReference type="SAM" id="MobiDB-lite"/>
    </source>
</evidence>
<comment type="caution">
    <text evidence="2">The sequence shown here is derived from an EMBL/GenBank/DDBJ whole genome shotgun (WGS) entry which is preliminary data.</text>
</comment>
<dbReference type="EMBL" id="JAHEPS010000005">
    <property type="protein sequence ID" value="MBT1445475.1"/>
    <property type="molecule type" value="Genomic_DNA"/>
</dbReference>
<evidence type="ECO:0000313" key="2">
    <source>
        <dbReference type="EMBL" id="MBT1445475.1"/>
    </source>
</evidence>
<dbReference type="Proteomes" id="UP001195903">
    <property type="component" value="Unassembled WGS sequence"/>
</dbReference>
<dbReference type="RefSeq" id="WP_214507678.1">
    <property type="nucleotide sequence ID" value="NZ_JAHEPS010000005.1"/>
</dbReference>
<protein>
    <submittedName>
        <fullName evidence="2">DUF3080 family protein</fullName>
    </submittedName>
</protein>
<proteinExistence type="predicted"/>
<gene>
    <name evidence="2" type="ORF">KJI95_13205</name>
</gene>
<dbReference type="PROSITE" id="PS51257">
    <property type="entry name" value="PROKAR_LIPOPROTEIN"/>
    <property type="match status" value="1"/>
</dbReference>
<dbReference type="InterPro" id="IPR021431">
    <property type="entry name" value="DUF3080"/>
</dbReference>